<dbReference type="CDD" id="cd02440">
    <property type="entry name" value="AdoMet_MTases"/>
    <property type="match status" value="1"/>
</dbReference>
<protein>
    <submittedName>
        <fullName evidence="1">Class I SAM-dependent methyltransferase</fullName>
        <ecNumber evidence="1">2.1.1.-</ecNumber>
    </submittedName>
</protein>
<reference evidence="1 2" key="1">
    <citation type="submission" date="2023-06" db="EMBL/GenBank/DDBJ databases">
        <title>Azospirillum isscasensis sp.nov, a bacterium isolated from rhizosphere soil of rice.</title>
        <authorList>
            <person name="Wang H."/>
        </authorList>
    </citation>
    <scope>NUCLEOTIDE SEQUENCE [LARGE SCALE GENOMIC DNA]</scope>
    <source>
        <strain evidence="1 2">C340-1</strain>
    </source>
</reference>
<dbReference type="GO" id="GO:0008168">
    <property type="term" value="F:methyltransferase activity"/>
    <property type="evidence" value="ECO:0007669"/>
    <property type="project" value="UniProtKB-KW"/>
</dbReference>
<dbReference type="RefSeq" id="WP_306712182.1">
    <property type="nucleotide sequence ID" value="NZ_JAUJFI010000312.1"/>
</dbReference>
<dbReference type="GO" id="GO:0032259">
    <property type="term" value="P:methylation"/>
    <property type="evidence" value="ECO:0007669"/>
    <property type="project" value="UniProtKB-KW"/>
</dbReference>
<dbReference type="SUPFAM" id="SSF53335">
    <property type="entry name" value="S-adenosyl-L-methionine-dependent methyltransferases"/>
    <property type="match status" value="1"/>
</dbReference>
<dbReference type="EMBL" id="JAUJFI010000312">
    <property type="protein sequence ID" value="MDQ2106666.1"/>
    <property type="molecule type" value="Genomic_DNA"/>
</dbReference>
<keyword evidence="1" id="KW-0808">Transferase</keyword>
<dbReference type="Pfam" id="PF13489">
    <property type="entry name" value="Methyltransf_23"/>
    <property type="match status" value="1"/>
</dbReference>
<dbReference type="Gene3D" id="3.40.50.150">
    <property type="entry name" value="Vaccinia Virus protein VP39"/>
    <property type="match status" value="1"/>
</dbReference>
<proteinExistence type="predicted"/>
<accession>A0ABU0WQY8</accession>
<dbReference type="PANTHER" id="PTHR43861">
    <property type="entry name" value="TRANS-ACONITATE 2-METHYLTRANSFERASE-RELATED"/>
    <property type="match status" value="1"/>
</dbReference>
<evidence type="ECO:0000313" key="1">
    <source>
        <dbReference type="EMBL" id="MDQ2106666.1"/>
    </source>
</evidence>
<sequence length="238" mass="26409">MANEKEWLDSVSNVYGSHDGKLDERLVNVFTLDLVAAEASAARRVLLMGVGSGVVARELQQRCAHLTVVEGSAMLAGAFRAEHPGITVVETLFEDYTPEEPFDLVIGSHVLEHVEEPVAVAARARAWMAPGALAIFTVPNRHSLHRRVGVEMGLLERPDSLSERDHRQGHRRVYDGAGLKRDIQAAGYRDVEVSGYWAKFVPNTMMADWSRELVDAIYRVSRSLDPDLCVNLCARCRC</sequence>
<organism evidence="1 2">
    <name type="scientific">Azospirillum isscasi</name>
    <dbReference type="NCBI Taxonomy" id="3053926"/>
    <lineage>
        <taxon>Bacteria</taxon>
        <taxon>Pseudomonadati</taxon>
        <taxon>Pseudomonadota</taxon>
        <taxon>Alphaproteobacteria</taxon>
        <taxon>Rhodospirillales</taxon>
        <taxon>Azospirillaceae</taxon>
        <taxon>Azospirillum</taxon>
    </lineage>
</organism>
<keyword evidence="2" id="KW-1185">Reference proteome</keyword>
<dbReference type="InterPro" id="IPR029063">
    <property type="entry name" value="SAM-dependent_MTases_sf"/>
</dbReference>
<name>A0ABU0WQY8_9PROT</name>
<dbReference type="Proteomes" id="UP001227317">
    <property type="component" value="Unassembled WGS sequence"/>
</dbReference>
<gene>
    <name evidence="1" type="ORF">QSG27_28525</name>
</gene>
<comment type="caution">
    <text evidence="1">The sequence shown here is derived from an EMBL/GenBank/DDBJ whole genome shotgun (WGS) entry which is preliminary data.</text>
</comment>
<dbReference type="EC" id="2.1.1.-" evidence="1"/>
<evidence type="ECO:0000313" key="2">
    <source>
        <dbReference type="Proteomes" id="UP001227317"/>
    </source>
</evidence>
<keyword evidence="1" id="KW-0489">Methyltransferase</keyword>